<proteinExistence type="predicted"/>
<sequence>MRTSALFALALVAAAAMTTRVQSQDYTFSEEYSENPNWDQDASWENEGEEDASAASEEAAPPPAPVEEQRWKIVFDAELAPCTYRNAHWHTAMEVMQLVDGPDTIISYTYNGFDLSAKHMQKCSFDNDFCEDSKNAVYSAAHVHLQYNPSCETAFLKVAFDADEWETLSLPRANDFMSYANNYNEQAYGMPENTFFPKSSWPLVIDPKCANFCALTCEVPEGRKPNELECRAEGDAFRQQNG</sequence>
<evidence type="ECO:0000256" key="1">
    <source>
        <dbReference type="SAM" id="MobiDB-lite"/>
    </source>
</evidence>
<dbReference type="AlphaFoldDB" id="A0A7S2Z654"/>
<feature type="region of interest" description="Disordered" evidence="1">
    <location>
        <begin position="26"/>
        <end position="65"/>
    </location>
</feature>
<accession>A0A7S2Z654</accession>
<evidence type="ECO:0000313" key="3">
    <source>
        <dbReference type="EMBL" id="CAE0025452.1"/>
    </source>
</evidence>
<feature type="signal peptide" evidence="2">
    <location>
        <begin position="1"/>
        <end position="23"/>
    </location>
</feature>
<feature type="chain" id="PRO_5031263904" evidence="2">
    <location>
        <begin position="24"/>
        <end position="242"/>
    </location>
</feature>
<name>A0A7S2Z654_9CHLO</name>
<keyword evidence="2" id="KW-0732">Signal</keyword>
<evidence type="ECO:0000256" key="2">
    <source>
        <dbReference type="SAM" id="SignalP"/>
    </source>
</evidence>
<dbReference type="EMBL" id="HBHU01011414">
    <property type="protein sequence ID" value="CAE0025452.1"/>
    <property type="molecule type" value="Transcribed_RNA"/>
</dbReference>
<feature type="compositionally biased region" description="Acidic residues" evidence="1">
    <location>
        <begin position="42"/>
        <end position="52"/>
    </location>
</feature>
<gene>
    <name evidence="3" type="ORF">CLAU1311_LOCUS7453</name>
</gene>
<reference evidence="3" key="1">
    <citation type="submission" date="2021-01" db="EMBL/GenBank/DDBJ databases">
        <authorList>
            <person name="Corre E."/>
            <person name="Pelletier E."/>
            <person name="Niang G."/>
            <person name="Scheremetjew M."/>
            <person name="Finn R."/>
            <person name="Kale V."/>
            <person name="Holt S."/>
            <person name="Cochrane G."/>
            <person name="Meng A."/>
            <person name="Brown T."/>
            <person name="Cohen L."/>
        </authorList>
    </citation>
    <scope>NUCLEOTIDE SEQUENCE</scope>
    <source>
        <strain evidence="3">RCC856</strain>
    </source>
</reference>
<protein>
    <submittedName>
        <fullName evidence="3">Uncharacterized protein</fullName>
    </submittedName>
</protein>
<organism evidence="3">
    <name type="scientific">Chloropicon laureae</name>
    <dbReference type="NCBI Taxonomy" id="464258"/>
    <lineage>
        <taxon>Eukaryota</taxon>
        <taxon>Viridiplantae</taxon>
        <taxon>Chlorophyta</taxon>
        <taxon>Chloropicophyceae</taxon>
        <taxon>Chloropicales</taxon>
        <taxon>Chloropicaceae</taxon>
        <taxon>Chloropicon</taxon>
    </lineage>
</organism>